<feature type="binding site" evidence="3">
    <location>
        <position position="283"/>
    </location>
    <ligand>
        <name>CTP</name>
        <dbReference type="ChEBI" id="CHEBI:37563"/>
    </ligand>
</feature>
<dbReference type="GO" id="GO:0015937">
    <property type="term" value="P:coenzyme A biosynthetic process"/>
    <property type="evidence" value="ECO:0007669"/>
    <property type="project" value="UniProtKB-UniRule"/>
</dbReference>
<dbReference type="InterPro" id="IPR005252">
    <property type="entry name" value="CoaBC"/>
</dbReference>
<comment type="cofactor">
    <cofactor evidence="3">
        <name>Mg(2+)</name>
        <dbReference type="ChEBI" id="CHEBI:18420"/>
    </cofactor>
</comment>
<dbReference type="NCBIfam" id="TIGR00521">
    <property type="entry name" value="coaBC_dfp"/>
    <property type="match status" value="1"/>
</dbReference>
<dbReference type="STRING" id="1562698.DESAMIL20_927"/>
<comment type="cofactor">
    <cofactor evidence="3">
        <name>FMN</name>
        <dbReference type="ChEBI" id="CHEBI:58210"/>
    </cofactor>
    <text evidence="3">Binds 1 FMN per subunit.</text>
</comment>
<feature type="active site" description="Proton donor" evidence="3">
    <location>
        <position position="159"/>
    </location>
</feature>
<keyword evidence="3" id="KW-0479">Metal-binding</keyword>
<feature type="binding site" evidence="3">
    <location>
        <position position="328"/>
    </location>
    <ligand>
        <name>CTP</name>
        <dbReference type="ChEBI" id="CHEBI:37563"/>
    </ligand>
</feature>
<dbReference type="GO" id="GO:0071513">
    <property type="term" value="C:phosphopantothenoylcysteine decarboxylase complex"/>
    <property type="evidence" value="ECO:0007669"/>
    <property type="project" value="TreeGrafter"/>
</dbReference>
<evidence type="ECO:0000256" key="4">
    <source>
        <dbReference type="RuleBase" id="RU364078"/>
    </source>
</evidence>
<evidence type="ECO:0000259" key="5">
    <source>
        <dbReference type="Pfam" id="PF02441"/>
    </source>
</evidence>
<dbReference type="PANTHER" id="PTHR14359">
    <property type="entry name" value="HOMO-OLIGOMERIC FLAVIN CONTAINING CYS DECARBOXYLASE FAMILY"/>
    <property type="match status" value="1"/>
</dbReference>
<feature type="region of interest" description="Phosphopantothenoylcysteine decarboxylase" evidence="3">
    <location>
        <begin position="1"/>
        <end position="190"/>
    </location>
</feature>
<dbReference type="Gene3D" id="3.40.50.10300">
    <property type="entry name" value="CoaB-like"/>
    <property type="match status" value="1"/>
</dbReference>
<evidence type="ECO:0000256" key="3">
    <source>
        <dbReference type="HAMAP-Rule" id="MF_02225"/>
    </source>
</evidence>
<keyword evidence="3 4" id="KW-0285">Flavoprotein</keyword>
<name>A0A1X4XV20_9BACT</name>
<organism evidence="7 8">
    <name type="scientific">Desulfurella amilsii</name>
    <dbReference type="NCBI Taxonomy" id="1562698"/>
    <lineage>
        <taxon>Bacteria</taxon>
        <taxon>Pseudomonadati</taxon>
        <taxon>Campylobacterota</taxon>
        <taxon>Desulfurellia</taxon>
        <taxon>Desulfurellales</taxon>
        <taxon>Desulfurellaceae</taxon>
        <taxon>Desulfurella</taxon>
    </lineage>
</organism>
<dbReference type="GO" id="GO:0004632">
    <property type="term" value="F:phosphopantothenate--cysteine ligase activity"/>
    <property type="evidence" value="ECO:0007669"/>
    <property type="project" value="UniProtKB-UniRule"/>
</dbReference>
<dbReference type="Proteomes" id="UP000194141">
    <property type="component" value="Unassembled WGS sequence"/>
</dbReference>
<keyword evidence="3" id="KW-0511">Multifunctional enzyme</keyword>
<evidence type="ECO:0000259" key="6">
    <source>
        <dbReference type="Pfam" id="PF04127"/>
    </source>
</evidence>
<comment type="caution">
    <text evidence="3">Lacks conserved residue(s) required for the propagation of feature annotation.</text>
</comment>
<dbReference type="InterPro" id="IPR035929">
    <property type="entry name" value="CoaB-like_sf"/>
</dbReference>
<dbReference type="SUPFAM" id="SSF52507">
    <property type="entry name" value="Homo-oligomeric flavin-containing Cys decarboxylases, HFCD"/>
    <property type="match status" value="1"/>
</dbReference>
<comment type="function">
    <text evidence="4">Catalyzes two steps in the biosynthesis of coenzyme A. In the first step cysteine is conjugated to 4'-phosphopantothenate to form 4-phosphopantothenoylcysteine, in the latter compound is decarboxylated to form 4'-phosphopantotheine.</text>
</comment>
<feature type="domain" description="Flavoprotein" evidence="5">
    <location>
        <begin position="7"/>
        <end position="177"/>
    </location>
</feature>
<feature type="binding site" evidence="3">
    <location>
        <position position="342"/>
    </location>
    <ligand>
        <name>CTP</name>
        <dbReference type="ChEBI" id="CHEBI:37563"/>
    </ligand>
</feature>
<dbReference type="EC" id="4.1.1.36" evidence="3"/>
<feature type="region of interest" description="Phosphopantothenate--cysteine ligase" evidence="3">
    <location>
        <begin position="191"/>
        <end position="398"/>
    </location>
</feature>
<keyword evidence="1 3" id="KW-0210">Decarboxylase</keyword>
<comment type="catalytic activity">
    <reaction evidence="3 4">
        <text>(R)-4'-phosphopantothenate + L-cysteine + CTP = N-[(R)-4-phosphopantothenoyl]-L-cysteine + CMP + diphosphate + H(+)</text>
        <dbReference type="Rhea" id="RHEA:19397"/>
        <dbReference type="ChEBI" id="CHEBI:10986"/>
        <dbReference type="ChEBI" id="CHEBI:15378"/>
        <dbReference type="ChEBI" id="CHEBI:33019"/>
        <dbReference type="ChEBI" id="CHEBI:35235"/>
        <dbReference type="ChEBI" id="CHEBI:37563"/>
        <dbReference type="ChEBI" id="CHEBI:59458"/>
        <dbReference type="ChEBI" id="CHEBI:60377"/>
        <dbReference type="EC" id="6.3.2.5"/>
    </reaction>
</comment>
<dbReference type="GO" id="GO:0010181">
    <property type="term" value="F:FMN binding"/>
    <property type="evidence" value="ECO:0007669"/>
    <property type="project" value="UniProtKB-UniRule"/>
</dbReference>
<dbReference type="RefSeq" id="WP_086033634.1">
    <property type="nucleotide sequence ID" value="NZ_MDSU01000018.1"/>
</dbReference>
<dbReference type="EMBL" id="MDSU01000018">
    <property type="protein sequence ID" value="OSS41374.1"/>
    <property type="molecule type" value="Genomic_DNA"/>
</dbReference>
<dbReference type="GO" id="GO:0004633">
    <property type="term" value="F:phosphopantothenoylcysteine decarboxylase activity"/>
    <property type="evidence" value="ECO:0007669"/>
    <property type="project" value="UniProtKB-UniRule"/>
</dbReference>
<comment type="catalytic activity">
    <reaction evidence="3 4">
        <text>N-[(R)-4-phosphopantothenoyl]-L-cysteine + H(+) = (R)-4'-phosphopantetheine + CO2</text>
        <dbReference type="Rhea" id="RHEA:16793"/>
        <dbReference type="ChEBI" id="CHEBI:15378"/>
        <dbReference type="ChEBI" id="CHEBI:16526"/>
        <dbReference type="ChEBI" id="CHEBI:59458"/>
        <dbReference type="ChEBI" id="CHEBI:61723"/>
        <dbReference type="EC" id="4.1.1.36"/>
    </reaction>
</comment>
<comment type="pathway">
    <text evidence="3 4">Cofactor biosynthesis; coenzyme A biosynthesis; CoA from (R)-pantothenate: step 3/5.</text>
</comment>
<evidence type="ECO:0000256" key="2">
    <source>
        <dbReference type="ARBA" id="ARBA00023239"/>
    </source>
</evidence>
<feature type="binding site" evidence="3">
    <location>
        <position position="346"/>
    </location>
    <ligand>
        <name>CTP</name>
        <dbReference type="ChEBI" id="CHEBI:37563"/>
    </ligand>
</feature>
<comment type="similarity">
    <text evidence="3 4">In the N-terminal section; belongs to the HFCD (homo-oligomeric flavin containing Cys decarboxylase) superfamily.</text>
</comment>
<dbReference type="EC" id="6.3.2.5" evidence="3"/>
<dbReference type="Pfam" id="PF02441">
    <property type="entry name" value="Flavoprotein"/>
    <property type="match status" value="1"/>
</dbReference>
<accession>A0A1X4XV20</accession>
<proteinExistence type="inferred from homology"/>
<keyword evidence="3 4" id="KW-0288">FMN</keyword>
<feature type="binding site" evidence="3">
    <location>
        <position position="293"/>
    </location>
    <ligand>
        <name>CTP</name>
        <dbReference type="ChEBI" id="CHEBI:37563"/>
    </ligand>
</feature>
<protein>
    <recommendedName>
        <fullName evidence="3">Coenzyme A biosynthesis bifunctional protein CoaBC</fullName>
    </recommendedName>
    <alternativeName>
        <fullName evidence="3">DNA/pantothenate metabolism flavoprotein</fullName>
    </alternativeName>
    <alternativeName>
        <fullName evidence="3">Phosphopantothenoylcysteine synthetase/decarboxylase</fullName>
        <shortName evidence="3">PPCS-PPCDC</shortName>
    </alternativeName>
    <domain>
        <recommendedName>
            <fullName evidence="3">Phosphopantothenoylcysteine decarboxylase</fullName>
            <shortName evidence="3">PPC decarboxylase</shortName>
            <shortName evidence="3">PPC-DC</shortName>
            <ecNumber evidence="3">4.1.1.36</ecNumber>
        </recommendedName>
        <alternativeName>
            <fullName evidence="3">CoaC</fullName>
        </alternativeName>
    </domain>
    <domain>
        <recommendedName>
            <fullName evidence="3">Phosphopantothenate--cysteine ligase</fullName>
            <ecNumber evidence="3">6.3.2.5</ecNumber>
        </recommendedName>
        <alternativeName>
            <fullName evidence="3">CoaB</fullName>
        </alternativeName>
        <alternativeName>
            <fullName evidence="3">Phosphopantothenoylcysteine synthetase</fullName>
            <shortName evidence="3">PPC synthetase</shortName>
            <shortName evidence="3">PPC-S</shortName>
        </alternativeName>
    </domain>
</protein>
<dbReference type="InterPro" id="IPR007085">
    <property type="entry name" value="DNA/pantothenate-metab_flavo_C"/>
</dbReference>
<comment type="function">
    <text evidence="3">Catalyzes two sequential steps in the biosynthesis of coenzyme A. In the first step cysteine is conjugated to 4'-phosphopantothenate to form 4-phosphopantothenoylcysteine. In the second step the latter compound is decarboxylated to form 4'-phosphopantotheine.</text>
</comment>
<dbReference type="GO" id="GO:0046872">
    <property type="term" value="F:metal ion binding"/>
    <property type="evidence" value="ECO:0007669"/>
    <property type="project" value="UniProtKB-KW"/>
</dbReference>
<dbReference type="Gene3D" id="3.40.50.1950">
    <property type="entry name" value="Flavin prenyltransferase-like"/>
    <property type="match status" value="1"/>
</dbReference>
<sequence>MSMFDGKKILLGVSASVSIYKSCELIRQLRKEGFEVKVALTKEAQSFISPLLFESLSSNKVYTDVLEENSYMGVSHIELAKWADVIAIVPATAHIIAKLAHGFADCPVSLATLASDKPKIIAPAMNSKMYENIATQDNIALLKKRGFVFVEPMVGELACNSVGVGHIAEVEDIKEAIESLFFEKSLVGKTIITTASSTQEEIDPVRYISNHSSGKMGFAIAQMAFNMGANSILISGPSNLKAPYGVNRINVKSALEMLKAIENQIRLCSKNDIYLIMAAAVSDFKPKQPSAQKIKRQSKDMLILELEQNPDISKSIKEKYPHIKLIGFAAETNDLIGNATIKIEKKGLEFIVLNDVSRKDIGFDSPNNEVTIIFKDGKTKNLPLMSKKEVAYNILKHL</sequence>
<keyword evidence="8" id="KW-1185">Reference proteome</keyword>
<dbReference type="Pfam" id="PF04127">
    <property type="entry name" value="DFP"/>
    <property type="match status" value="1"/>
</dbReference>
<evidence type="ECO:0000313" key="8">
    <source>
        <dbReference type="Proteomes" id="UP000194141"/>
    </source>
</evidence>
<comment type="pathway">
    <text evidence="3 4">Cofactor biosynthesis; coenzyme A biosynthesis; CoA from (R)-pantothenate: step 2/5.</text>
</comment>
<dbReference type="OrthoDB" id="9802554at2"/>
<evidence type="ECO:0000313" key="7">
    <source>
        <dbReference type="EMBL" id="OSS41374.1"/>
    </source>
</evidence>
<comment type="similarity">
    <text evidence="3 4">In the C-terminal section; belongs to the PPC synthetase family.</text>
</comment>
<dbReference type="PANTHER" id="PTHR14359:SF6">
    <property type="entry name" value="PHOSPHOPANTOTHENOYLCYSTEINE DECARBOXYLASE"/>
    <property type="match status" value="1"/>
</dbReference>
<keyword evidence="3 4" id="KW-0436">Ligase</keyword>
<keyword evidence="3" id="KW-0460">Magnesium</keyword>
<gene>
    <name evidence="3" type="primary">coaBC</name>
    <name evidence="7" type="ORF">DESAMIL20_927</name>
</gene>
<dbReference type="InterPro" id="IPR003382">
    <property type="entry name" value="Flavoprotein"/>
</dbReference>
<dbReference type="AlphaFoldDB" id="A0A1X4XV20"/>
<dbReference type="UniPathway" id="UPA00241">
    <property type="reaction ID" value="UER00353"/>
</dbReference>
<reference evidence="7 8" key="1">
    <citation type="journal article" date="2017" name="Front. Microbiol.">
        <title>Genome Sequence of Desulfurella amilsii Strain TR1 and Comparative Genomics of Desulfurellaceae Family.</title>
        <authorList>
            <person name="Florentino A.P."/>
            <person name="Stams A.J."/>
            <person name="Sanchez-Andrea I."/>
        </authorList>
    </citation>
    <scope>NUCLEOTIDE SEQUENCE [LARGE SCALE GENOMIC DNA]</scope>
    <source>
        <strain evidence="7 8">TR1</strain>
    </source>
</reference>
<dbReference type="GO" id="GO:0015941">
    <property type="term" value="P:pantothenate catabolic process"/>
    <property type="evidence" value="ECO:0007669"/>
    <property type="project" value="InterPro"/>
</dbReference>
<keyword evidence="2 3" id="KW-0456">Lyase</keyword>
<comment type="caution">
    <text evidence="7">The sequence shown here is derived from an EMBL/GenBank/DDBJ whole genome shotgun (WGS) entry which is preliminary data.</text>
</comment>
<dbReference type="InterPro" id="IPR036551">
    <property type="entry name" value="Flavin_trans-like"/>
</dbReference>
<evidence type="ECO:0000256" key="1">
    <source>
        <dbReference type="ARBA" id="ARBA00022793"/>
    </source>
</evidence>
<dbReference type="HAMAP" id="MF_02225">
    <property type="entry name" value="CoaBC"/>
    <property type="match status" value="1"/>
</dbReference>
<feature type="domain" description="DNA/pantothenate metabolism flavoprotein C-terminal" evidence="6">
    <location>
        <begin position="186"/>
        <end position="397"/>
    </location>
</feature>
<dbReference type="SUPFAM" id="SSF102645">
    <property type="entry name" value="CoaB-like"/>
    <property type="match status" value="1"/>
</dbReference>